<name>A0A506UHF5_9HYPH</name>
<evidence type="ECO:0000313" key="3">
    <source>
        <dbReference type="Proteomes" id="UP000320314"/>
    </source>
</evidence>
<comment type="caution">
    <text evidence="2">The sequence shown here is derived from an EMBL/GenBank/DDBJ whole genome shotgun (WGS) entry which is preliminary data.</text>
</comment>
<feature type="region of interest" description="Disordered" evidence="1">
    <location>
        <begin position="1"/>
        <end position="21"/>
    </location>
</feature>
<evidence type="ECO:0000313" key="2">
    <source>
        <dbReference type="EMBL" id="TPW32743.1"/>
    </source>
</evidence>
<dbReference type="EMBL" id="VHLH01000001">
    <property type="protein sequence ID" value="TPW32743.1"/>
    <property type="molecule type" value="Genomic_DNA"/>
</dbReference>
<dbReference type="OrthoDB" id="7452585at2"/>
<evidence type="ECO:0000256" key="1">
    <source>
        <dbReference type="SAM" id="MobiDB-lite"/>
    </source>
</evidence>
<organism evidence="2 3">
    <name type="scientific">Pararhizobium mangrovi</name>
    <dbReference type="NCBI Taxonomy" id="2590452"/>
    <lineage>
        <taxon>Bacteria</taxon>
        <taxon>Pseudomonadati</taxon>
        <taxon>Pseudomonadota</taxon>
        <taxon>Alphaproteobacteria</taxon>
        <taxon>Hyphomicrobiales</taxon>
        <taxon>Rhizobiaceae</taxon>
        <taxon>Rhizobium/Agrobacterium group</taxon>
        <taxon>Pararhizobium</taxon>
    </lineage>
</organism>
<sequence>MSSIINVKKSKTGRPPVESSAVTVRVHSDMLARIDDWRREQTDLPGRPEAIRRLVEAALKGKPDV</sequence>
<proteinExistence type="predicted"/>
<accession>A0A506UHF5</accession>
<gene>
    <name evidence="2" type="ORF">FJU11_00515</name>
</gene>
<dbReference type="AlphaFoldDB" id="A0A506UHF5"/>
<dbReference type="Proteomes" id="UP000320314">
    <property type="component" value="Unassembled WGS sequence"/>
</dbReference>
<keyword evidence="3" id="KW-1185">Reference proteome</keyword>
<reference evidence="2 3" key="1">
    <citation type="submission" date="2019-06" db="EMBL/GenBank/DDBJ databases">
        <authorList>
            <person name="Li M."/>
        </authorList>
    </citation>
    <scope>NUCLEOTIDE SEQUENCE [LARGE SCALE GENOMIC DNA]</scope>
    <source>
        <strain evidence="2 3">BGMRC6574</strain>
    </source>
</reference>
<evidence type="ECO:0008006" key="4">
    <source>
        <dbReference type="Google" id="ProtNLM"/>
    </source>
</evidence>
<protein>
    <recommendedName>
        <fullName evidence="4">Ribbon-helix-helix protein CopG domain-containing protein</fullName>
    </recommendedName>
</protein>